<evidence type="ECO:0000256" key="1">
    <source>
        <dbReference type="ARBA" id="ARBA00022614"/>
    </source>
</evidence>
<keyword evidence="2" id="KW-0677">Repeat</keyword>
<accession>A0A0L7LRC7</accession>
<name>A0A0L7LRC7_OPEBR</name>
<evidence type="ECO:0000313" key="6">
    <source>
        <dbReference type="Proteomes" id="UP000037510"/>
    </source>
</evidence>
<dbReference type="Pfam" id="PF13855">
    <property type="entry name" value="LRR_8"/>
    <property type="match status" value="2"/>
</dbReference>
<reference evidence="5 6" key="1">
    <citation type="journal article" date="2015" name="Genome Biol. Evol.">
        <title>The genome of winter moth (Operophtera brumata) provides a genomic perspective on sexual dimorphism and phenology.</title>
        <authorList>
            <person name="Derks M.F."/>
            <person name="Smit S."/>
            <person name="Salis L."/>
            <person name="Schijlen E."/>
            <person name="Bossers A."/>
            <person name="Mateman C."/>
            <person name="Pijl A.S."/>
            <person name="de Ridder D."/>
            <person name="Groenen M.A."/>
            <person name="Visser M.E."/>
            <person name="Megens H.J."/>
        </authorList>
    </citation>
    <scope>NUCLEOTIDE SEQUENCE [LARGE SCALE GENOMIC DNA]</scope>
    <source>
        <strain evidence="5">WM2013NL</strain>
        <tissue evidence="5">Head and thorax</tissue>
    </source>
</reference>
<sequence length="418" mass="48107">MKLQCQVELINRSHLNLNLRNSHKYVQATLALGKEPKSENDFFIIYFSTTNKRGTKYRLKCNLKQVFTRCINEGKSTISFEDPQHDLYIRSEAIQLKCFMRLLKSCISGNANALQLSALSSLSVTAIDNAPTKLVIEDRSQFPKNGLPRTLKSLYINGIKMCNFRREVLLLKHLTVLDLSNNEIEKLPAEFGRMPNLNELYLANNEIGKNGTVDWKWLLGPEITKTLKLLDLSSNKLKSIPNAIWKLQKLFTLKLDDNQLEKLPHTISRIKTLRYLKISKNKIETLPGGLLNCPLEYFDLSGNQFHCNTRQTTPPDLNTWSFNAQKLVHLASEVFLKNKVYYAANIIPYTLVEFLDNVNVCVCGKLAIDDKLYLNKLYNMDDYKVVIFDDNNTNKIVGFDCYYCSVACMRRKYSFRGK</sequence>
<organism evidence="5 6">
    <name type="scientific">Operophtera brumata</name>
    <name type="common">Winter moth</name>
    <name type="synonym">Phalaena brumata</name>
    <dbReference type="NCBI Taxonomy" id="104452"/>
    <lineage>
        <taxon>Eukaryota</taxon>
        <taxon>Metazoa</taxon>
        <taxon>Ecdysozoa</taxon>
        <taxon>Arthropoda</taxon>
        <taxon>Hexapoda</taxon>
        <taxon>Insecta</taxon>
        <taxon>Pterygota</taxon>
        <taxon>Neoptera</taxon>
        <taxon>Endopterygota</taxon>
        <taxon>Lepidoptera</taxon>
        <taxon>Glossata</taxon>
        <taxon>Ditrysia</taxon>
        <taxon>Geometroidea</taxon>
        <taxon>Geometridae</taxon>
        <taxon>Larentiinae</taxon>
        <taxon>Operophtera</taxon>
    </lineage>
</organism>
<dbReference type="STRING" id="104452.A0A0L7LRC7"/>
<dbReference type="GO" id="GO:0005737">
    <property type="term" value="C:cytoplasm"/>
    <property type="evidence" value="ECO:0007669"/>
    <property type="project" value="TreeGrafter"/>
</dbReference>
<dbReference type="EMBL" id="JTDY01000265">
    <property type="protein sequence ID" value="KOB78005.1"/>
    <property type="molecule type" value="Genomic_DNA"/>
</dbReference>
<dbReference type="InterPro" id="IPR057437">
    <property type="entry name" value="PIF1/LRR1_PH"/>
</dbReference>
<feature type="domain" description="PIF1/LRR1 pleckstrin homology" evidence="4">
    <location>
        <begin position="1"/>
        <end position="114"/>
    </location>
</feature>
<evidence type="ECO:0000256" key="3">
    <source>
        <dbReference type="ARBA" id="ARBA00023242"/>
    </source>
</evidence>
<dbReference type="InterPro" id="IPR050216">
    <property type="entry name" value="LRR_domain-containing"/>
</dbReference>
<gene>
    <name evidence="5" type="ORF">OBRU01_03178</name>
</gene>
<dbReference type="PANTHER" id="PTHR48051">
    <property type="match status" value="1"/>
</dbReference>
<evidence type="ECO:0000259" key="4">
    <source>
        <dbReference type="Pfam" id="PF25344"/>
    </source>
</evidence>
<dbReference type="PROSITE" id="PS51450">
    <property type="entry name" value="LRR"/>
    <property type="match status" value="2"/>
</dbReference>
<dbReference type="InterPro" id="IPR003591">
    <property type="entry name" value="Leu-rich_rpt_typical-subtyp"/>
</dbReference>
<evidence type="ECO:0000256" key="2">
    <source>
        <dbReference type="ARBA" id="ARBA00022737"/>
    </source>
</evidence>
<dbReference type="InterPro" id="IPR032675">
    <property type="entry name" value="LRR_dom_sf"/>
</dbReference>
<comment type="caution">
    <text evidence="5">The sequence shown here is derived from an EMBL/GenBank/DDBJ whole genome shotgun (WGS) entry which is preliminary data.</text>
</comment>
<keyword evidence="6" id="KW-1185">Reference proteome</keyword>
<dbReference type="SMART" id="SM00369">
    <property type="entry name" value="LRR_TYP"/>
    <property type="match status" value="4"/>
</dbReference>
<dbReference type="Gene3D" id="3.80.10.10">
    <property type="entry name" value="Ribonuclease Inhibitor"/>
    <property type="match status" value="2"/>
</dbReference>
<dbReference type="PANTHER" id="PTHR48051:SF1">
    <property type="entry name" value="RAS SUPPRESSOR PROTEIN 1"/>
    <property type="match status" value="1"/>
</dbReference>
<dbReference type="PRINTS" id="PR00019">
    <property type="entry name" value="LEURICHRPT"/>
</dbReference>
<keyword evidence="3" id="KW-0539">Nucleus</keyword>
<proteinExistence type="predicted"/>
<dbReference type="InterPro" id="IPR001611">
    <property type="entry name" value="Leu-rich_rpt"/>
</dbReference>
<evidence type="ECO:0000313" key="5">
    <source>
        <dbReference type="EMBL" id="KOB78005.1"/>
    </source>
</evidence>
<dbReference type="AlphaFoldDB" id="A0A0L7LRC7"/>
<dbReference type="Pfam" id="PF25344">
    <property type="entry name" value="PH_LRR1"/>
    <property type="match status" value="1"/>
</dbReference>
<keyword evidence="1" id="KW-0433">Leucine-rich repeat</keyword>
<dbReference type="Proteomes" id="UP000037510">
    <property type="component" value="Unassembled WGS sequence"/>
</dbReference>
<protein>
    <submittedName>
        <fullName evidence="5">LRR47 protein</fullName>
    </submittedName>
</protein>
<dbReference type="SUPFAM" id="SSF52058">
    <property type="entry name" value="L domain-like"/>
    <property type="match status" value="1"/>
</dbReference>